<dbReference type="Proteomes" id="UP000015104">
    <property type="component" value="Unassembled WGS sequence"/>
</dbReference>
<feature type="transmembrane region" description="Helical" evidence="7">
    <location>
        <begin position="30"/>
        <end position="52"/>
    </location>
</feature>
<dbReference type="STRING" id="32264.T1JUE8"/>
<dbReference type="GO" id="GO:0015020">
    <property type="term" value="F:glucuronosyltransferase activity"/>
    <property type="evidence" value="ECO:0007669"/>
    <property type="project" value="TreeGrafter"/>
</dbReference>
<dbReference type="GO" id="GO:0042285">
    <property type="term" value="F:xylosyltransferase activity"/>
    <property type="evidence" value="ECO:0007669"/>
    <property type="project" value="TreeGrafter"/>
</dbReference>
<evidence type="ECO:0000256" key="6">
    <source>
        <dbReference type="ARBA" id="ARBA00023180"/>
    </source>
</evidence>
<dbReference type="GO" id="GO:0035269">
    <property type="term" value="P:protein O-linked glycosylation via mannose"/>
    <property type="evidence" value="ECO:0007669"/>
    <property type="project" value="TreeGrafter"/>
</dbReference>
<evidence type="ECO:0000256" key="2">
    <source>
        <dbReference type="ARBA" id="ARBA00022692"/>
    </source>
</evidence>
<keyword evidence="2 7" id="KW-0812">Transmembrane</keyword>
<dbReference type="Pfam" id="PF13896">
    <property type="entry name" value="Glyco_transf_49"/>
    <property type="match status" value="2"/>
</dbReference>
<dbReference type="AlphaFoldDB" id="T1JUE8"/>
<dbReference type="HOGENOM" id="CLU_471207_0_0_1"/>
<dbReference type="InterPro" id="IPR051292">
    <property type="entry name" value="Xyl/GlcA_transferase"/>
</dbReference>
<dbReference type="Gene3D" id="3.90.550.10">
    <property type="entry name" value="Spore Coat Polysaccharide Biosynthesis Protein SpsA, Chain A"/>
    <property type="match status" value="1"/>
</dbReference>
<keyword evidence="4 7" id="KW-1133">Transmembrane helix</keyword>
<dbReference type="EMBL" id="CAEY01000777">
    <property type="status" value="NOT_ANNOTATED_CDS"/>
    <property type="molecule type" value="Genomic_DNA"/>
</dbReference>
<evidence type="ECO:0000256" key="7">
    <source>
        <dbReference type="SAM" id="Phobius"/>
    </source>
</evidence>
<evidence type="ECO:0000313" key="8">
    <source>
        <dbReference type="EnsemblMetazoa" id="tetur02g00680.1"/>
    </source>
</evidence>
<dbReference type="InterPro" id="IPR029044">
    <property type="entry name" value="Nucleotide-diphossugar_trans"/>
</dbReference>
<evidence type="ECO:0000256" key="5">
    <source>
        <dbReference type="ARBA" id="ARBA00023136"/>
    </source>
</evidence>
<dbReference type="GO" id="GO:0016020">
    <property type="term" value="C:membrane"/>
    <property type="evidence" value="ECO:0007669"/>
    <property type="project" value="UniProtKB-SubCell"/>
</dbReference>
<dbReference type="PANTHER" id="PTHR12270:SF52">
    <property type="entry name" value="GLYCOSYLTRANSFERASE-LIKE PROTEIN GNT13-RELATED"/>
    <property type="match status" value="1"/>
</dbReference>
<evidence type="ECO:0000256" key="3">
    <source>
        <dbReference type="ARBA" id="ARBA00022968"/>
    </source>
</evidence>
<keyword evidence="3" id="KW-0735">Signal-anchor</keyword>
<reference evidence="8" key="2">
    <citation type="submission" date="2015-06" db="UniProtKB">
        <authorList>
            <consortium name="EnsemblMetazoa"/>
        </authorList>
    </citation>
    <scope>IDENTIFICATION</scope>
</reference>
<dbReference type="SUPFAM" id="SSF53448">
    <property type="entry name" value="Nucleotide-diphospho-sugar transferases"/>
    <property type="match status" value="1"/>
</dbReference>
<protein>
    <submittedName>
        <fullName evidence="8">Uncharacterized protein</fullName>
    </submittedName>
</protein>
<dbReference type="eggNOG" id="KOG3765">
    <property type="taxonomic scope" value="Eukaryota"/>
</dbReference>
<dbReference type="PANTHER" id="PTHR12270">
    <property type="entry name" value="GLYCOSYLTRANSFERASE-RELATED"/>
    <property type="match status" value="1"/>
</dbReference>
<evidence type="ECO:0000256" key="1">
    <source>
        <dbReference type="ARBA" id="ARBA00004606"/>
    </source>
</evidence>
<sequence>MDILNFNLVQKTAEYKQFITKRSLKGTSSFQIVLISIGLHCLASILIIYFHLSQYLDESRRSEPFAIPKQGGITLHRRIDGVNLIVNDIIDEKNITYHGWWLDHYKFHHSIQCFESKLVKCVTVFSTECKIDGVRAMYQYIPIKRGYPLTSIEISLKSFAPHLTEQTDEGVYGLHALIHLTSGQSEYARINFPANLDDWTKRTTSYSTPPGTSIVEITIMVLCFGYTGTVSFSEILIVPNELKATQKRNDLVADCVSDGYEDRPLSDSPKCKTINFPLPEPTDKFNEHSITLITQVSMDRISILEKTLSSWDGPVSISIFVPINNTNEGLKDWQSLYLEKKLRKLQLCHKSSISIMLCPTDDQMYPINKMRNIAIANAKTRFIMLLDADFQPSPDLEKEFVQNIQGIDVSSKAFVVPAFEYVEAPKVNEASPRNKEELLQLIFREDPLINPFRLTESVDAHKLTNYWKWYSSSKTFPVIQFSDKYEPYLILEKTKNMPLFDERFSGYGMNKVTHTTELFASHYTLSVLPKAWVIHLPHRPSTYNQDFLQNSDRRLRNRAQRFQFIKNIIEKYKIKQTAC</sequence>
<comment type="subcellular location">
    <subcellularLocation>
        <location evidence="1">Membrane</location>
        <topology evidence="1">Single-pass type II membrane protein</topology>
    </subcellularLocation>
</comment>
<evidence type="ECO:0000256" key="4">
    <source>
        <dbReference type="ARBA" id="ARBA00022989"/>
    </source>
</evidence>
<organism evidence="8 9">
    <name type="scientific">Tetranychus urticae</name>
    <name type="common">Two-spotted spider mite</name>
    <dbReference type="NCBI Taxonomy" id="32264"/>
    <lineage>
        <taxon>Eukaryota</taxon>
        <taxon>Metazoa</taxon>
        <taxon>Ecdysozoa</taxon>
        <taxon>Arthropoda</taxon>
        <taxon>Chelicerata</taxon>
        <taxon>Arachnida</taxon>
        <taxon>Acari</taxon>
        <taxon>Acariformes</taxon>
        <taxon>Trombidiformes</taxon>
        <taxon>Prostigmata</taxon>
        <taxon>Eleutherengona</taxon>
        <taxon>Raphignathae</taxon>
        <taxon>Tetranychoidea</taxon>
        <taxon>Tetranychidae</taxon>
        <taxon>Tetranychus</taxon>
    </lineage>
</organism>
<reference evidence="9" key="1">
    <citation type="submission" date="2011-08" db="EMBL/GenBank/DDBJ databases">
        <authorList>
            <person name="Rombauts S."/>
        </authorList>
    </citation>
    <scope>NUCLEOTIDE SEQUENCE</scope>
    <source>
        <strain evidence="9">London</strain>
    </source>
</reference>
<keyword evidence="9" id="KW-1185">Reference proteome</keyword>
<dbReference type="EnsemblMetazoa" id="tetur02g00680.1">
    <property type="protein sequence ID" value="tetur02g00680.1"/>
    <property type="gene ID" value="tetur02g00680"/>
</dbReference>
<accession>T1JUE8</accession>
<keyword evidence="5 7" id="KW-0472">Membrane</keyword>
<proteinExistence type="predicted"/>
<name>T1JUE8_TETUR</name>
<keyword evidence="6" id="KW-0325">Glycoprotein</keyword>
<evidence type="ECO:0000313" key="9">
    <source>
        <dbReference type="Proteomes" id="UP000015104"/>
    </source>
</evidence>